<dbReference type="InterPro" id="IPR016454">
    <property type="entry name" value="Cysteine_dSase"/>
</dbReference>
<dbReference type="Pfam" id="PF00266">
    <property type="entry name" value="Aminotran_5"/>
    <property type="match status" value="1"/>
</dbReference>
<evidence type="ECO:0000256" key="4">
    <source>
        <dbReference type="ARBA" id="ARBA00022679"/>
    </source>
</evidence>
<evidence type="ECO:0000313" key="11">
    <source>
        <dbReference type="Proteomes" id="UP000606008"/>
    </source>
</evidence>
<organism evidence="10 11">
    <name type="scientific">Fibrivirga algicola</name>
    <dbReference type="NCBI Taxonomy" id="2950420"/>
    <lineage>
        <taxon>Bacteria</taxon>
        <taxon>Pseudomonadati</taxon>
        <taxon>Bacteroidota</taxon>
        <taxon>Cytophagia</taxon>
        <taxon>Cytophagales</taxon>
        <taxon>Spirosomataceae</taxon>
        <taxon>Fibrivirga</taxon>
    </lineage>
</organism>
<dbReference type="InterPro" id="IPR020578">
    <property type="entry name" value="Aminotrans_V_PyrdxlP_BS"/>
</dbReference>
<dbReference type="EMBL" id="WAEL01000014">
    <property type="protein sequence ID" value="NID13692.1"/>
    <property type="molecule type" value="Genomic_DNA"/>
</dbReference>
<dbReference type="RefSeq" id="WP_166694218.1">
    <property type="nucleotide sequence ID" value="NZ_WAEL01000014.1"/>
</dbReference>
<comment type="cofactor">
    <cofactor evidence="1 7">
        <name>pyridoxal 5'-phosphate</name>
        <dbReference type="ChEBI" id="CHEBI:597326"/>
    </cofactor>
</comment>
<sequence length="412" mass="45360">MQAITQTPLDIQKIRADFPVLDQLVNGRPLVYFDNAATTQKPRTVLDALTYYYEHDNANIHRGIHALAERATANFEATRRAVQSFMNAREAEEIIFTYGTTDGINLVAKTYGQTYLGPGDEVIISTLEHHSNIVPWQMLCEARGCTLKVIPINDAGELLMDEYEKLLTERTKLVSVVHVSNALGTINPVKTIIDKAHAVGAVVLIDGAQASSHIDIDVQALDCDFYVFSAHKLFGPTGMGVLYGKRAILEAMPPFRGGGEMIKEVTFEKTTYNDIPYKFEAGTPNIADVIAVKNAIDYVDSLGKDNIAAYEHELLAYATNALQSIDGLRIIGTAKEKISVISFVLDGIHHEDTGVILDQQGIAVRTGHHCTQPLMRRLGIAGTTRASFSVYNTTDEIDRLVKGLHRVKTMMA</sequence>
<proteinExistence type="inferred from homology"/>
<dbReference type="CDD" id="cd06453">
    <property type="entry name" value="SufS_like"/>
    <property type="match status" value="1"/>
</dbReference>
<dbReference type="Proteomes" id="UP000606008">
    <property type="component" value="Unassembled WGS sequence"/>
</dbReference>
<dbReference type="PANTHER" id="PTHR43586:SF8">
    <property type="entry name" value="CYSTEINE DESULFURASE 1, CHLOROPLASTIC"/>
    <property type="match status" value="1"/>
</dbReference>
<comment type="similarity">
    <text evidence="3 8">Belongs to the class-V pyridoxal-phosphate-dependent aminotransferase family. Csd subfamily.</text>
</comment>
<evidence type="ECO:0000256" key="5">
    <source>
        <dbReference type="ARBA" id="ARBA00022898"/>
    </source>
</evidence>
<evidence type="ECO:0000256" key="6">
    <source>
        <dbReference type="ARBA" id="ARBA00050776"/>
    </source>
</evidence>
<dbReference type="EC" id="2.8.1.7" evidence="8"/>
<keyword evidence="11" id="KW-1185">Reference proteome</keyword>
<name>A0ABX0QNG6_9BACT</name>
<dbReference type="InterPro" id="IPR015421">
    <property type="entry name" value="PyrdxlP-dep_Trfase_major"/>
</dbReference>
<dbReference type="PIRSF" id="PIRSF005572">
    <property type="entry name" value="NifS"/>
    <property type="match status" value="1"/>
</dbReference>
<protein>
    <recommendedName>
        <fullName evidence="8">Cysteine desulfurase</fullName>
        <ecNumber evidence="8">2.8.1.7</ecNumber>
    </recommendedName>
</protein>
<dbReference type="Gene3D" id="3.90.1150.10">
    <property type="entry name" value="Aspartate Aminotransferase, domain 1"/>
    <property type="match status" value="1"/>
</dbReference>
<evidence type="ECO:0000256" key="3">
    <source>
        <dbReference type="ARBA" id="ARBA00010447"/>
    </source>
</evidence>
<dbReference type="Gene3D" id="3.40.640.10">
    <property type="entry name" value="Type I PLP-dependent aspartate aminotransferase-like (Major domain)"/>
    <property type="match status" value="1"/>
</dbReference>
<evidence type="ECO:0000313" key="10">
    <source>
        <dbReference type="EMBL" id="NID13692.1"/>
    </source>
</evidence>
<dbReference type="InterPro" id="IPR015424">
    <property type="entry name" value="PyrdxlP-dep_Trfase"/>
</dbReference>
<comment type="caution">
    <text evidence="10">The sequence shown here is derived from an EMBL/GenBank/DDBJ whole genome shotgun (WGS) entry which is preliminary data.</text>
</comment>
<keyword evidence="5 8" id="KW-0663">Pyridoxal phosphate</keyword>
<accession>A0ABX0QNG6</accession>
<dbReference type="PROSITE" id="PS00595">
    <property type="entry name" value="AA_TRANSFER_CLASS_5"/>
    <property type="match status" value="1"/>
</dbReference>
<comment type="function">
    <text evidence="2 8">Catalyzes the removal of elemental sulfur and selenium atoms from L-cysteine, L-cystine, L-selenocysteine, and L-selenocystine to produce L-alanine.</text>
</comment>
<dbReference type="PANTHER" id="PTHR43586">
    <property type="entry name" value="CYSTEINE DESULFURASE"/>
    <property type="match status" value="1"/>
</dbReference>
<reference evidence="10" key="1">
    <citation type="submission" date="2024-05" db="EMBL/GenBank/DDBJ databases">
        <authorList>
            <person name="Jung D.-H."/>
        </authorList>
    </citation>
    <scope>NUCLEOTIDE SEQUENCE</scope>
    <source>
        <strain evidence="10">JA-25</strain>
    </source>
</reference>
<evidence type="ECO:0000256" key="2">
    <source>
        <dbReference type="ARBA" id="ARBA00002824"/>
    </source>
</evidence>
<dbReference type="InterPro" id="IPR010970">
    <property type="entry name" value="Cys_dSase_SufS"/>
</dbReference>
<dbReference type="InterPro" id="IPR015422">
    <property type="entry name" value="PyrdxlP-dep_Trfase_small"/>
</dbReference>
<evidence type="ECO:0000256" key="8">
    <source>
        <dbReference type="RuleBase" id="RU004506"/>
    </source>
</evidence>
<gene>
    <name evidence="10" type="ORF">F7231_26220</name>
</gene>
<feature type="domain" description="Aminotransferase class V" evidence="9">
    <location>
        <begin position="31"/>
        <end position="400"/>
    </location>
</feature>
<evidence type="ECO:0000259" key="9">
    <source>
        <dbReference type="Pfam" id="PF00266"/>
    </source>
</evidence>
<comment type="catalytic activity">
    <reaction evidence="6 8">
        <text>(sulfur carrier)-H + L-cysteine = (sulfur carrier)-SH + L-alanine</text>
        <dbReference type="Rhea" id="RHEA:43892"/>
        <dbReference type="Rhea" id="RHEA-COMP:14737"/>
        <dbReference type="Rhea" id="RHEA-COMP:14739"/>
        <dbReference type="ChEBI" id="CHEBI:29917"/>
        <dbReference type="ChEBI" id="CHEBI:35235"/>
        <dbReference type="ChEBI" id="CHEBI:57972"/>
        <dbReference type="ChEBI" id="CHEBI:64428"/>
        <dbReference type="EC" id="2.8.1.7"/>
    </reaction>
</comment>
<dbReference type="SUPFAM" id="SSF53383">
    <property type="entry name" value="PLP-dependent transferases"/>
    <property type="match status" value="1"/>
</dbReference>
<dbReference type="InterPro" id="IPR000192">
    <property type="entry name" value="Aminotrans_V_dom"/>
</dbReference>
<dbReference type="NCBIfam" id="TIGR01979">
    <property type="entry name" value="sufS"/>
    <property type="match status" value="1"/>
</dbReference>
<evidence type="ECO:0000256" key="7">
    <source>
        <dbReference type="RuleBase" id="RU004504"/>
    </source>
</evidence>
<keyword evidence="4 8" id="KW-0808">Transferase</keyword>
<evidence type="ECO:0000256" key="1">
    <source>
        <dbReference type="ARBA" id="ARBA00001933"/>
    </source>
</evidence>